<gene>
    <name evidence="7" type="primary">LOC106458459</name>
</gene>
<dbReference type="InterPro" id="IPR055204">
    <property type="entry name" value="HNRNPL_RRM"/>
</dbReference>
<evidence type="ECO:0000313" key="6">
    <source>
        <dbReference type="Proteomes" id="UP000694941"/>
    </source>
</evidence>
<dbReference type="CDD" id="cd12421">
    <property type="entry name" value="RRM1_PTBP1_hnRNPL_like"/>
    <property type="match status" value="1"/>
</dbReference>
<reference evidence="7" key="1">
    <citation type="submission" date="2025-08" db="UniProtKB">
        <authorList>
            <consortium name="RefSeq"/>
        </authorList>
    </citation>
    <scope>IDENTIFICATION</scope>
    <source>
        <tissue evidence="7">Muscle</tissue>
    </source>
</reference>
<dbReference type="GeneID" id="106458459"/>
<dbReference type="InterPro" id="IPR035979">
    <property type="entry name" value="RBD_domain_sf"/>
</dbReference>
<protein>
    <submittedName>
        <fullName evidence="7">Polypyrimidine tract-binding protein 1-like isoform X1</fullName>
    </submittedName>
</protein>
<dbReference type="NCBIfam" id="TIGR01649">
    <property type="entry name" value="hnRNP-L_PTB"/>
    <property type="match status" value="1"/>
</dbReference>
<keyword evidence="2" id="KW-0677">Repeat</keyword>
<keyword evidence="3 4" id="KW-0694">RNA-binding</keyword>
<dbReference type="InterPro" id="IPR012677">
    <property type="entry name" value="Nucleotide-bd_a/b_plait_sf"/>
</dbReference>
<dbReference type="RefSeq" id="XP_013773432.2">
    <property type="nucleotide sequence ID" value="XM_013917978.2"/>
</dbReference>
<feature type="domain" description="RRM" evidence="5">
    <location>
        <begin position="365"/>
        <end position="439"/>
    </location>
</feature>
<dbReference type="PROSITE" id="PS50102">
    <property type="entry name" value="RRM"/>
    <property type="match status" value="3"/>
</dbReference>
<name>A0ABM1B2G0_LIMPO</name>
<sequence>MVTGRKNSTLNSKQKFFQETKLSLSALSDIVYRSLRGSDELLSQTAAVSNGGIMTPKPGHKENNNDAKKVKLDRNLNNPSRVVHVRNIPNEAMETDIINLGIPFGRITNVLLLKGKNQAFLEMADETAASKMVNYYNNSGVPVIRGRTVYVQFSNHKELKTDSTHPGSISTQAALQAAQALTNKIETQGGPNTVLRVIVDNQVYPITLDVLYQIFSRVGKVLKIITFTKNNTFQALIQYPDVITAQAAKLSLDGQNIYNSCCTLRIDYSKLTNLNVKYNNDKSRDFTNPTLPTGDQGLDSLGIGGAMGMMGSPFTGLPSLGSPLTAAYSAAGGFPLGAFALSHATSATLGLGGVRLPSQQSFGGCVLLVSNLNEEMVTPDALFTLFGVYGDVVRVKILFNKKDNALVQMSEPHQAQLALTNLDKIKVYGKEIRVNLSKHQVVQMPREGQQDAGLTKDFTNSQLHRFKKPGSKNYQNIFPPSATLHLSNIPASVTEEEIKDAFQNTGGKVIAFKFFQKDRKMALIQMGSVEESVNALIKMHNYQLTDSSHLRVSFSKSTI</sequence>
<evidence type="ECO:0000313" key="7">
    <source>
        <dbReference type="RefSeq" id="XP_013773432.2"/>
    </source>
</evidence>
<organism evidence="6 7">
    <name type="scientific">Limulus polyphemus</name>
    <name type="common">Atlantic horseshoe crab</name>
    <dbReference type="NCBI Taxonomy" id="6850"/>
    <lineage>
        <taxon>Eukaryota</taxon>
        <taxon>Metazoa</taxon>
        <taxon>Ecdysozoa</taxon>
        <taxon>Arthropoda</taxon>
        <taxon>Chelicerata</taxon>
        <taxon>Merostomata</taxon>
        <taxon>Xiphosura</taxon>
        <taxon>Limulidae</taxon>
        <taxon>Limulus</taxon>
    </lineage>
</organism>
<evidence type="ECO:0000256" key="1">
    <source>
        <dbReference type="ARBA" id="ARBA00022553"/>
    </source>
</evidence>
<dbReference type="Pfam" id="PF13893">
    <property type="entry name" value="RRM_5"/>
    <property type="match status" value="2"/>
</dbReference>
<dbReference type="CDD" id="cd12423">
    <property type="entry name" value="RRM3_PTBP1_like"/>
    <property type="match status" value="1"/>
</dbReference>
<proteinExistence type="predicted"/>
<evidence type="ECO:0000256" key="3">
    <source>
        <dbReference type="ARBA" id="ARBA00022884"/>
    </source>
</evidence>
<evidence type="ECO:0000259" key="5">
    <source>
        <dbReference type="PROSITE" id="PS50102"/>
    </source>
</evidence>
<feature type="domain" description="RRM" evidence="5">
    <location>
        <begin position="482"/>
        <end position="557"/>
    </location>
</feature>
<dbReference type="PANTHER" id="PTHR15592">
    <property type="entry name" value="MATRIN 3/NUCLEAR PROTEIN 220-RELATED"/>
    <property type="match status" value="1"/>
</dbReference>
<dbReference type="InterPro" id="IPR006536">
    <property type="entry name" value="HnRNP-L/PTB"/>
</dbReference>
<keyword evidence="6" id="KW-1185">Reference proteome</keyword>
<dbReference type="CDD" id="cd12425">
    <property type="entry name" value="RRM4_PTBP1_like"/>
    <property type="match status" value="1"/>
</dbReference>
<feature type="domain" description="RRM" evidence="5">
    <location>
        <begin position="81"/>
        <end position="156"/>
    </location>
</feature>
<evidence type="ECO:0000256" key="2">
    <source>
        <dbReference type="ARBA" id="ARBA00022737"/>
    </source>
</evidence>
<dbReference type="Pfam" id="PF22976">
    <property type="entry name" value="RRM_10"/>
    <property type="match status" value="1"/>
</dbReference>
<dbReference type="SMART" id="SM00360">
    <property type="entry name" value="RRM"/>
    <property type="match status" value="4"/>
</dbReference>
<dbReference type="InterPro" id="IPR000504">
    <property type="entry name" value="RRM_dom"/>
</dbReference>
<dbReference type="Proteomes" id="UP000694941">
    <property type="component" value="Unplaced"/>
</dbReference>
<dbReference type="CDD" id="cd12693">
    <property type="entry name" value="RRM2_PTBP1_like"/>
    <property type="match status" value="1"/>
</dbReference>
<dbReference type="Gene3D" id="3.30.70.330">
    <property type="match status" value="4"/>
</dbReference>
<dbReference type="SUPFAM" id="SSF54928">
    <property type="entry name" value="RNA-binding domain, RBD"/>
    <property type="match status" value="3"/>
</dbReference>
<evidence type="ECO:0000256" key="4">
    <source>
        <dbReference type="PROSITE-ProRule" id="PRU00176"/>
    </source>
</evidence>
<dbReference type="Pfam" id="PF11835">
    <property type="entry name" value="RRM_8"/>
    <property type="match status" value="1"/>
</dbReference>
<accession>A0ABM1B2G0</accession>
<keyword evidence="1" id="KW-0597">Phosphoprotein</keyword>
<dbReference type="InterPro" id="IPR021790">
    <property type="entry name" value="PTBP1-like_RRM2"/>
</dbReference>